<evidence type="ECO:0000313" key="3">
    <source>
        <dbReference type="EnsemblMetazoa" id="ASIC013526-PA"/>
    </source>
</evidence>
<reference evidence="3" key="2">
    <citation type="submission" date="2020-05" db="UniProtKB">
        <authorList>
            <consortium name="EnsemblMetazoa"/>
        </authorList>
    </citation>
    <scope>IDENTIFICATION</scope>
</reference>
<evidence type="ECO:0000313" key="4">
    <source>
        <dbReference type="Proteomes" id="UP000030765"/>
    </source>
</evidence>
<dbReference type="AlphaFoldDB" id="A0A084W624"/>
<proteinExistence type="predicted"/>
<organism evidence="2">
    <name type="scientific">Anopheles sinensis</name>
    <name type="common">Mosquito</name>
    <dbReference type="NCBI Taxonomy" id="74873"/>
    <lineage>
        <taxon>Eukaryota</taxon>
        <taxon>Metazoa</taxon>
        <taxon>Ecdysozoa</taxon>
        <taxon>Arthropoda</taxon>
        <taxon>Hexapoda</taxon>
        <taxon>Insecta</taxon>
        <taxon>Pterygota</taxon>
        <taxon>Neoptera</taxon>
        <taxon>Endopterygota</taxon>
        <taxon>Diptera</taxon>
        <taxon>Nematocera</taxon>
        <taxon>Culicoidea</taxon>
        <taxon>Culicidae</taxon>
        <taxon>Anophelinae</taxon>
        <taxon>Anopheles</taxon>
    </lineage>
</organism>
<protein>
    <submittedName>
        <fullName evidence="2 3">Alcohol dehydrogenase superfamily zinc-containing</fullName>
    </submittedName>
</protein>
<dbReference type="Proteomes" id="UP000030765">
    <property type="component" value="Unassembled WGS sequence"/>
</dbReference>
<dbReference type="EnsemblMetazoa" id="ASIC013526-RA">
    <property type="protein sequence ID" value="ASIC013526-PA"/>
    <property type="gene ID" value="ASIC013526"/>
</dbReference>
<dbReference type="EMBL" id="KE525305">
    <property type="protein sequence ID" value="KFB45668.1"/>
    <property type="molecule type" value="Genomic_DNA"/>
</dbReference>
<reference evidence="2 4" key="1">
    <citation type="journal article" date="2014" name="BMC Genomics">
        <title>Genome sequence of Anopheles sinensis provides insight into genetics basis of mosquito competence for malaria parasites.</title>
        <authorList>
            <person name="Zhou D."/>
            <person name="Zhang D."/>
            <person name="Ding G."/>
            <person name="Shi L."/>
            <person name="Hou Q."/>
            <person name="Ye Y."/>
            <person name="Xu Y."/>
            <person name="Zhou H."/>
            <person name="Xiong C."/>
            <person name="Li S."/>
            <person name="Yu J."/>
            <person name="Hong S."/>
            <person name="Yu X."/>
            <person name="Zou P."/>
            <person name="Chen C."/>
            <person name="Chang X."/>
            <person name="Wang W."/>
            <person name="Lv Y."/>
            <person name="Sun Y."/>
            <person name="Ma L."/>
            <person name="Shen B."/>
            <person name="Zhu C."/>
        </authorList>
    </citation>
    <scope>NUCLEOTIDE SEQUENCE [LARGE SCALE GENOMIC DNA]</scope>
</reference>
<sequence>MTAIVIENWKDRIECASPSLHGIGTVPDGSGRISPSPACVCLCLQVCLLAVVGNPIRSLLANAPNRIVRDSITPRGLDRNCSKTQGNYASRSHGHRGGVEERRAVAVSPSVPVRLRPTRSTDHPDKVLEIFQGMERNVVCPTVVLLGSIDPIVTRVMTVKRW</sequence>
<name>A0A084W624_ANOSI</name>
<accession>A0A084W624</accession>
<evidence type="ECO:0000313" key="2">
    <source>
        <dbReference type="EMBL" id="KFB45668.1"/>
    </source>
</evidence>
<dbReference type="VEuPathDB" id="VectorBase:ASIC013526"/>
<evidence type="ECO:0000256" key="1">
    <source>
        <dbReference type="SAM" id="MobiDB-lite"/>
    </source>
</evidence>
<keyword evidence="4" id="KW-1185">Reference proteome</keyword>
<gene>
    <name evidence="2" type="ORF">ZHAS_00013526</name>
</gene>
<dbReference type="EMBL" id="ATLV01020720">
    <property type="status" value="NOT_ANNOTATED_CDS"/>
    <property type="molecule type" value="Genomic_DNA"/>
</dbReference>
<feature type="region of interest" description="Disordered" evidence="1">
    <location>
        <begin position="83"/>
        <end position="102"/>
    </location>
</feature>